<comment type="catalytic activity">
    <reaction evidence="11">
        <text>32-hydroxylanosterol + reduced [NADPH--hemoprotein reductase] + O2 = 32-oxolanosterol + oxidized [NADPH--hemoprotein reductase] + 2 H2O + H(+)</text>
        <dbReference type="Rhea" id="RHEA:75107"/>
        <dbReference type="Rhea" id="RHEA-COMP:11964"/>
        <dbReference type="Rhea" id="RHEA-COMP:11965"/>
        <dbReference type="ChEBI" id="CHEBI:15377"/>
        <dbReference type="ChEBI" id="CHEBI:15378"/>
        <dbReference type="ChEBI" id="CHEBI:15379"/>
        <dbReference type="ChEBI" id="CHEBI:57618"/>
        <dbReference type="ChEBI" id="CHEBI:58210"/>
        <dbReference type="ChEBI" id="CHEBI:166681"/>
        <dbReference type="ChEBI" id="CHEBI:166806"/>
    </reaction>
    <physiologicalReaction direction="left-to-right" evidence="11">
        <dbReference type="Rhea" id="RHEA:75108"/>
    </physiologicalReaction>
</comment>
<dbReference type="OrthoDB" id="1055148at2759"/>
<dbReference type="FunFam" id="1.10.630.10:FF:000033">
    <property type="entry name" value="14-alpha sterol demethylase"/>
    <property type="match status" value="1"/>
</dbReference>
<dbReference type="HOGENOM" id="CLU_001570_15_0_1"/>
<dbReference type="Proteomes" id="UP000027920">
    <property type="component" value="Unassembled WGS sequence"/>
</dbReference>
<evidence type="ECO:0000256" key="11">
    <source>
        <dbReference type="ARBA" id="ARBA00047379"/>
    </source>
</evidence>
<dbReference type="PRINTS" id="PR00385">
    <property type="entry name" value="P450"/>
</dbReference>
<dbReference type="GO" id="GO:0008168">
    <property type="term" value="F:methyltransferase activity"/>
    <property type="evidence" value="ECO:0007669"/>
    <property type="project" value="UniProtKB-KW"/>
</dbReference>
<evidence type="ECO:0000313" key="27">
    <source>
        <dbReference type="Proteomes" id="UP000027920"/>
    </source>
</evidence>
<comment type="catalytic activity">
    <reaction evidence="14">
        <text>a 14alpha-methyl steroid + 3 reduced [NADPH--hemoprotein reductase] + 3 O2 = a Delta(14) steroid + formate + 3 oxidized [NADPH--hemoprotein reductase] + 4 H2O + 4 H(+)</text>
        <dbReference type="Rhea" id="RHEA:54028"/>
        <dbReference type="Rhea" id="RHEA-COMP:11964"/>
        <dbReference type="Rhea" id="RHEA-COMP:11965"/>
        <dbReference type="ChEBI" id="CHEBI:15377"/>
        <dbReference type="ChEBI" id="CHEBI:15378"/>
        <dbReference type="ChEBI" id="CHEBI:15379"/>
        <dbReference type="ChEBI" id="CHEBI:15740"/>
        <dbReference type="ChEBI" id="CHEBI:57618"/>
        <dbReference type="ChEBI" id="CHEBI:58210"/>
        <dbReference type="ChEBI" id="CHEBI:138029"/>
        <dbReference type="ChEBI" id="CHEBI:138031"/>
        <dbReference type="EC" id="1.14.14.154"/>
    </reaction>
    <physiologicalReaction direction="left-to-right" evidence="14">
        <dbReference type="Rhea" id="RHEA:54029"/>
    </physiologicalReaction>
</comment>
<comment type="catalytic activity">
    <reaction evidence="16">
        <text>a 14alpha-methyl steroid + reduced [NADPH--hemoprotein reductase] + O2 = a 14alpha-hydroxymethyl steroid + oxidized [NADPH--hemoprotein reductase] + H2O + H(+)</text>
        <dbReference type="Rhea" id="RHEA:68060"/>
        <dbReference type="Rhea" id="RHEA-COMP:11964"/>
        <dbReference type="Rhea" id="RHEA-COMP:11965"/>
        <dbReference type="ChEBI" id="CHEBI:15377"/>
        <dbReference type="ChEBI" id="CHEBI:15378"/>
        <dbReference type="ChEBI" id="CHEBI:15379"/>
        <dbReference type="ChEBI" id="CHEBI:57618"/>
        <dbReference type="ChEBI" id="CHEBI:58210"/>
        <dbReference type="ChEBI" id="CHEBI:138029"/>
        <dbReference type="ChEBI" id="CHEBI:176901"/>
    </reaction>
    <physiologicalReaction direction="left-to-right" evidence="16">
        <dbReference type="Rhea" id="RHEA:68061"/>
    </physiologicalReaction>
</comment>
<dbReference type="VEuPathDB" id="FungiDB:A1O9_11464"/>
<keyword evidence="26" id="KW-0808">Transferase</keyword>
<evidence type="ECO:0000256" key="6">
    <source>
        <dbReference type="ARBA" id="ARBA00023002"/>
    </source>
</evidence>
<keyword evidence="25" id="KW-1133">Transmembrane helix</keyword>
<dbReference type="PRINTS" id="PR00465">
    <property type="entry name" value="EP450IV"/>
</dbReference>
<protein>
    <recommendedName>
        <fullName evidence="10">sterol 14alpha-demethylase</fullName>
        <ecNumber evidence="10">1.14.14.154</ecNumber>
    </recommendedName>
</protein>
<name>A0A072NYF6_9EURO</name>
<keyword evidence="4 23" id="KW-0349">Heme</keyword>
<evidence type="ECO:0000256" key="2">
    <source>
        <dbReference type="ARBA" id="ARBA00004370"/>
    </source>
</evidence>
<dbReference type="SUPFAM" id="SSF48264">
    <property type="entry name" value="Cytochrome P450"/>
    <property type="match status" value="1"/>
</dbReference>
<evidence type="ECO:0000256" key="18">
    <source>
        <dbReference type="ARBA" id="ARBA00049450"/>
    </source>
</evidence>
<keyword evidence="7 23" id="KW-0408">Iron</keyword>
<dbReference type="GO" id="GO:0020037">
    <property type="term" value="F:heme binding"/>
    <property type="evidence" value="ECO:0007669"/>
    <property type="project" value="InterPro"/>
</dbReference>
<comment type="cofactor">
    <cofactor evidence="1 23">
        <name>heme</name>
        <dbReference type="ChEBI" id="CHEBI:30413"/>
    </cofactor>
</comment>
<evidence type="ECO:0000256" key="9">
    <source>
        <dbReference type="ARBA" id="ARBA00023136"/>
    </source>
</evidence>
<evidence type="ECO:0000256" key="7">
    <source>
        <dbReference type="ARBA" id="ARBA00023004"/>
    </source>
</evidence>
<dbReference type="GO" id="GO:0016020">
    <property type="term" value="C:membrane"/>
    <property type="evidence" value="ECO:0007669"/>
    <property type="project" value="UniProtKB-SubCell"/>
</dbReference>
<keyword evidence="5 23" id="KW-0479">Metal-binding</keyword>
<comment type="catalytic activity">
    <reaction evidence="21">
        <text>32-hydroxyeburicol + reduced [NADPH--hemoprotein reductase] + O2 = 32-oxoeburicol + oxidized [NADPH--hemoprotein reductase] + 2 H2O + H(+)</text>
        <dbReference type="Rhea" id="RHEA:75431"/>
        <dbReference type="Rhea" id="RHEA-COMP:11964"/>
        <dbReference type="Rhea" id="RHEA-COMP:11965"/>
        <dbReference type="ChEBI" id="CHEBI:15377"/>
        <dbReference type="ChEBI" id="CHEBI:15378"/>
        <dbReference type="ChEBI" id="CHEBI:15379"/>
        <dbReference type="ChEBI" id="CHEBI:57618"/>
        <dbReference type="ChEBI" id="CHEBI:58210"/>
        <dbReference type="ChEBI" id="CHEBI:194328"/>
        <dbReference type="ChEBI" id="CHEBI:194329"/>
    </reaction>
    <physiologicalReaction direction="left-to-right" evidence="21">
        <dbReference type="Rhea" id="RHEA:75432"/>
    </physiologicalReaction>
</comment>
<evidence type="ECO:0000256" key="22">
    <source>
        <dbReference type="ARBA" id="ARBA00052625"/>
    </source>
</evidence>
<evidence type="ECO:0000256" key="12">
    <source>
        <dbReference type="ARBA" id="ARBA00047587"/>
    </source>
</evidence>
<evidence type="ECO:0000256" key="21">
    <source>
        <dbReference type="ARBA" id="ARBA00052067"/>
    </source>
</evidence>
<evidence type="ECO:0000256" key="17">
    <source>
        <dbReference type="ARBA" id="ARBA00049163"/>
    </source>
</evidence>
<dbReference type="Pfam" id="PF00067">
    <property type="entry name" value="p450"/>
    <property type="match status" value="1"/>
</dbReference>
<comment type="catalytic activity">
    <reaction evidence="12">
        <text>a 14alpha-hydroxymethyl steroid + reduced [NADPH--hemoprotein reductase] + O2 = a 14alpha-formyl steroid + oxidized [NADPH--hemoprotein reductase] + 2 H2O + H(+)</text>
        <dbReference type="Rhea" id="RHEA:68064"/>
        <dbReference type="Rhea" id="RHEA-COMP:11964"/>
        <dbReference type="Rhea" id="RHEA-COMP:11965"/>
        <dbReference type="ChEBI" id="CHEBI:15377"/>
        <dbReference type="ChEBI" id="CHEBI:15378"/>
        <dbReference type="ChEBI" id="CHEBI:15379"/>
        <dbReference type="ChEBI" id="CHEBI:57618"/>
        <dbReference type="ChEBI" id="CHEBI:58210"/>
        <dbReference type="ChEBI" id="CHEBI:176901"/>
        <dbReference type="ChEBI" id="CHEBI:176902"/>
    </reaction>
    <physiologicalReaction direction="left-to-right" evidence="12">
        <dbReference type="Rhea" id="RHEA:68065"/>
    </physiologicalReaction>
</comment>
<evidence type="ECO:0000256" key="19">
    <source>
        <dbReference type="ARBA" id="ARBA00051540"/>
    </source>
</evidence>
<comment type="catalytic activity">
    <reaction evidence="19">
        <text>32-oxoeburicol + reduced [NADPH--hemoprotein reductase] + O2 = 14-demethyleburicol + formate + oxidized [NADPH--hemoprotein reductase] + H2O + 2 H(+)</text>
        <dbReference type="Rhea" id="RHEA:75435"/>
        <dbReference type="Rhea" id="RHEA-COMP:11964"/>
        <dbReference type="Rhea" id="RHEA-COMP:11965"/>
        <dbReference type="ChEBI" id="CHEBI:15377"/>
        <dbReference type="ChEBI" id="CHEBI:15378"/>
        <dbReference type="ChEBI" id="CHEBI:15379"/>
        <dbReference type="ChEBI" id="CHEBI:15740"/>
        <dbReference type="ChEBI" id="CHEBI:57618"/>
        <dbReference type="ChEBI" id="CHEBI:58210"/>
        <dbReference type="ChEBI" id="CHEBI:194329"/>
        <dbReference type="ChEBI" id="CHEBI:194330"/>
    </reaction>
    <physiologicalReaction direction="left-to-right" evidence="19">
        <dbReference type="Rhea" id="RHEA:75436"/>
    </physiologicalReaction>
</comment>
<evidence type="ECO:0000256" key="25">
    <source>
        <dbReference type="SAM" id="Phobius"/>
    </source>
</evidence>
<gene>
    <name evidence="26" type="ORF">A1O9_11464</name>
</gene>
<dbReference type="GO" id="GO:0008398">
    <property type="term" value="F:sterol 14-demethylase activity"/>
    <property type="evidence" value="ECO:0007669"/>
    <property type="project" value="UniProtKB-EC"/>
</dbReference>
<evidence type="ECO:0000256" key="1">
    <source>
        <dbReference type="ARBA" id="ARBA00001971"/>
    </source>
</evidence>
<dbReference type="GO" id="GO:0005506">
    <property type="term" value="F:iron ion binding"/>
    <property type="evidence" value="ECO:0007669"/>
    <property type="project" value="InterPro"/>
</dbReference>
<dbReference type="CDD" id="cd11042">
    <property type="entry name" value="CYP51-like"/>
    <property type="match status" value="1"/>
</dbReference>
<comment type="catalytic activity">
    <reaction evidence="17">
        <text>lanosterol + reduced [NADPH--hemoprotein reductase] + O2 = 32-hydroxylanosterol + oxidized [NADPH--hemoprotein reductase] + H2O + H(+)</text>
        <dbReference type="Rhea" id="RHEA:75103"/>
        <dbReference type="Rhea" id="RHEA-COMP:11964"/>
        <dbReference type="Rhea" id="RHEA-COMP:11965"/>
        <dbReference type="ChEBI" id="CHEBI:15377"/>
        <dbReference type="ChEBI" id="CHEBI:15378"/>
        <dbReference type="ChEBI" id="CHEBI:15379"/>
        <dbReference type="ChEBI" id="CHEBI:16521"/>
        <dbReference type="ChEBI" id="CHEBI:57618"/>
        <dbReference type="ChEBI" id="CHEBI:58210"/>
        <dbReference type="ChEBI" id="CHEBI:166806"/>
    </reaction>
    <physiologicalReaction direction="left-to-right" evidence="17">
        <dbReference type="Rhea" id="RHEA:75104"/>
    </physiologicalReaction>
</comment>
<comment type="catalytic activity">
    <reaction evidence="18">
        <text>a 14alpha-formyl steroid + reduced [NADPH--hemoprotein reductase] + O2 = a Delta(14) steroid + formate + oxidized [NADPH--hemoprotein reductase] + H2O + 2 H(+)</text>
        <dbReference type="Rhea" id="RHEA:68068"/>
        <dbReference type="Rhea" id="RHEA-COMP:11964"/>
        <dbReference type="Rhea" id="RHEA-COMP:11965"/>
        <dbReference type="ChEBI" id="CHEBI:15377"/>
        <dbReference type="ChEBI" id="CHEBI:15378"/>
        <dbReference type="ChEBI" id="CHEBI:15379"/>
        <dbReference type="ChEBI" id="CHEBI:15740"/>
        <dbReference type="ChEBI" id="CHEBI:57618"/>
        <dbReference type="ChEBI" id="CHEBI:58210"/>
        <dbReference type="ChEBI" id="CHEBI:138031"/>
        <dbReference type="ChEBI" id="CHEBI:176902"/>
    </reaction>
    <physiologicalReaction direction="left-to-right" evidence="18">
        <dbReference type="Rhea" id="RHEA:68069"/>
    </physiologicalReaction>
</comment>
<evidence type="ECO:0000256" key="5">
    <source>
        <dbReference type="ARBA" id="ARBA00022723"/>
    </source>
</evidence>
<comment type="similarity">
    <text evidence="3 24">Belongs to the cytochrome P450 family.</text>
</comment>
<evidence type="ECO:0000313" key="26">
    <source>
        <dbReference type="EMBL" id="KEF52621.1"/>
    </source>
</evidence>
<comment type="subcellular location">
    <subcellularLocation>
        <location evidence="2">Membrane</location>
    </subcellularLocation>
</comment>
<keyword evidence="25" id="KW-0812">Transmembrane</keyword>
<feature type="transmembrane region" description="Helical" evidence="25">
    <location>
        <begin position="20"/>
        <end position="41"/>
    </location>
</feature>
<dbReference type="InterPro" id="IPR002403">
    <property type="entry name" value="Cyt_P450_E_grp-IV"/>
</dbReference>
<dbReference type="PROSITE" id="PS00086">
    <property type="entry name" value="CYTOCHROME_P450"/>
    <property type="match status" value="1"/>
</dbReference>
<reference evidence="26 27" key="1">
    <citation type="submission" date="2013-03" db="EMBL/GenBank/DDBJ databases">
        <title>The Genome Sequence of Exophiala aquamarina CBS 119918.</title>
        <authorList>
            <consortium name="The Broad Institute Genomics Platform"/>
            <person name="Cuomo C."/>
            <person name="de Hoog S."/>
            <person name="Gorbushina A."/>
            <person name="Walker B."/>
            <person name="Young S.K."/>
            <person name="Zeng Q."/>
            <person name="Gargeya S."/>
            <person name="Fitzgerald M."/>
            <person name="Haas B."/>
            <person name="Abouelleil A."/>
            <person name="Allen A.W."/>
            <person name="Alvarado L."/>
            <person name="Arachchi H.M."/>
            <person name="Berlin A.M."/>
            <person name="Chapman S.B."/>
            <person name="Gainer-Dewar J."/>
            <person name="Goldberg J."/>
            <person name="Griggs A."/>
            <person name="Gujja S."/>
            <person name="Hansen M."/>
            <person name="Howarth C."/>
            <person name="Imamovic A."/>
            <person name="Ireland A."/>
            <person name="Larimer J."/>
            <person name="McCowan C."/>
            <person name="Murphy C."/>
            <person name="Pearson M."/>
            <person name="Poon T.W."/>
            <person name="Priest M."/>
            <person name="Roberts A."/>
            <person name="Saif S."/>
            <person name="Shea T."/>
            <person name="Sisk P."/>
            <person name="Sykes S."/>
            <person name="Wortman J."/>
            <person name="Nusbaum C."/>
            <person name="Birren B."/>
        </authorList>
    </citation>
    <scope>NUCLEOTIDE SEQUENCE [LARGE SCALE GENOMIC DNA]</scope>
    <source>
        <strain evidence="26 27">CBS 119918</strain>
    </source>
</reference>
<evidence type="ECO:0000256" key="24">
    <source>
        <dbReference type="RuleBase" id="RU000461"/>
    </source>
</evidence>
<dbReference type="GO" id="GO:0032259">
    <property type="term" value="P:methylation"/>
    <property type="evidence" value="ECO:0007669"/>
    <property type="project" value="UniProtKB-KW"/>
</dbReference>
<dbReference type="STRING" id="1182545.A0A072NYF6"/>
<evidence type="ECO:0000256" key="14">
    <source>
        <dbReference type="ARBA" id="ARBA00047702"/>
    </source>
</evidence>
<sequence length="539" mass="60994">MGLLTTVATPIEHLLNTLPVYQLVLLGFTAFISLVIILNVARQLLFKDRNAPPEVFHLVPGLGSTIWYGMDPFDFFFFCREKYGDVFTFVLLGRKVTVCLGTKGNEFILNGKLKDVNAEEVYTGLTTPVFGEGVVYDCENSKLMEQKKFVKFGLTLDAFRSYVDLISNETKLFVREGKPLRGPAGTFDVVPAMAELTIYTASRSLQGKEVRAKFDSSFADLYHDLDMGFAPINFMLPWAPLPHNRKRDIAQKKMTETYMEIIKARRAQGGKKEGDEEDMIWNLMNSVYKDGTPVPDKEVAHMMIALLMAGQHSSSSTSAWILLRLATRPDIQEDLLEEQKRVLGEDLPPLTYESIQKLKFNSQVVKETLRLHAPIHSILRKVKSPLTIVGNTATSTKTYQIPITHTLMSAPGVTSRESEFFPEPMLWEPHRWDDGHELAYTRTGMDKEEFEDYGYGLISKGASSPYLPFGAGRHRCIGEQFAYVQLGTVLAQFIREVKLKTPEGQKLVDTDYSSLFSRPLNPAIVEFEKREQKSEKSRK</sequence>
<comment type="catalytic activity">
    <reaction evidence="15">
        <text>32-oxolanosterol + reduced [NADPH--hemoprotein reductase] + O2 = 4,4-dimethyl-5alpha-cholesta-8,14,24-trien-3beta-ol + formate + oxidized [NADPH--hemoprotein reductase] + H2O + 2 H(+)</text>
        <dbReference type="Rhea" id="RHEA:75111"/>
        <dbReference type="Rhea" id="RHEA-COMP:11964"/>
        <dbReference type="Rhea" id="RHEA-COMP:11965"/>
        <dbReference type="ChEBI" id="CHEBI:15377"/>
        <dbReference type="ChEBI" id="CHEBI:15378"/>
        <dbReference type="ChEBI" id="CHEBI:15379"/>
        <dbReference type="ChEBI" id="CHEBI:15740"/>
        <dbReference type="ChEBI" id="CHEBI:17813"/>
        <dbReference type="ChEBI" id="CHEBI:57618"/>
        <dbReference type="ChEBI" id="CHEBI:58210"/>
        <dbReference type="ChEBI" id="CHEBI:166681"/>
    </reaction>
    <physiologicalReaction direction="left-to-right" evidence="15">
        <dbReference type="Rhea" id="RHEA:75112"/>
    </physiologicalReaction>
</comment>
<dbReference type="EMBL" id="AMGV01000017">
    <property type="protein sequence ID" value="KEF52621.1"/>
    <property type="molecule type" value="Genomic_DNA"/>
</dbReference>
<dbReference type="InterPro" id="IPR017972">
    <property type="entry name" value="Cyt_P450_CS"/>
</dbReference>
<comment type="caution">
    <text evidence="26">The sequence shown here is derived from an EMBL/GenBank/DDBJ whole genome shotgun (WGS) entry which is preliminary data.</text>
</comment>
<evidence type="ECO:0000256" key="3">
    <source>
        <dbReference type="ARBA" id="ARBA00010617"/>
    </source>
</evidence>
<dbReference type="AlphaFoldDB" id="A0A072NYF6"/>
<dbReference type="InterPro" id="IPR050529">
    <property type="entry name" value="CYP450_sterol_14alpha_dmase"/>
</dbReference>
<evidence type="ECO:0000256" key="8">
    <source>
        <dbReference type="ARBA" id="ARBA00023033"/>
    </source>
</evidence>
<dbReference type="PANTHER" id="PTHR24304:SF2">
    <property type="entry name" value="24-HYDROXYCHOLESTEROL 7-ALPHA-HYDROXYLASE"/>
    <property type="match status" value="1"/>
</dbReference>
<dbReference type="Gene3D" id="1.10.630.10">
    <property type="entry name" value="Cytochrome P450"/>
    <property type="match status" value="1"/>
</dbReference>
<dbReference type="PANTHER" id="PTHR24304">
    <property type="entry name" value="CYTOCHROME P450 FAMILY 7"/>
    <property type="match status" value="1"/>
</dbReference>
<comment type="catalytic activity">
    <reaction evidence="20">
        <text>eburicol + reduced [NADPH--hemoprotein reductase] + O2 = 32-hydroxyeburicol + oxidized [NADPH--hemoprotein reductase] + H2O + H(+)</text>
        <dbReference type="Rhea" id="RHEA:75427"/>
        <dbReference type="Rhea" id="RHEA-COMP:11964"/>
        <dbReference type="Rhea" id="RHEA-COMP:11965"/>
        <dbReference type="ChEBI" id="CHEBI:15377"/>
        <dbReference type="ChEBI" id="CHEBI:15378"/>
        <dbReference type="ChEBI" id="CHEBI:15379"/>
        <dbReference type="ChEBI" id="CHEBI:57618"/>
        <dbReference type="ChEBI" id="CHEBI:58210"/>
        <dbReference type="ChEBI" id="CHEBI:70315"/>
        <dbReference type="ChEBI" id="CHEBI:194328"/>
    </reaction>
    <physiologicalReaction direction="left-to-right" evidence="20">
        <dbReference type="Rhea" id="RHEA:75428"/>
    </physiologicalReaction>
</comment>
<dbReference type="InterPro" id="IPR001128">
    <property type="entry name" value="Cyt_P450"/>
</dbReference>
<evidence type="ECO:0000256" key="13">
    <source>
        <dbReference type="ARBA" id="ARBA00047670"/>
    </source>
</evidence>
<evidence type="ECO:0000256" key="23">
    <source>
        <dbReference type="PIRSR" id="PIRSR602403-1"/>
    </source>
</evidence>
<keyword evidence="27" id="KW-1185">Reference proteome</keyword>
<dbReference type="InterPro" id="IPR036396">
    <property type="entry name" value="Cyt_P450_sf"/>
</dbReference>
<evidence type="ECO:0000256" key="4">
    <source>
        <dbReference type="ARBA" id="ARBA00022617"/>
    </source>
</evidence>
<organism evidence="26 27">
    <name type="scientific">Exophiala aquamarina CBS 119918</name>
    <dbReference type="NCBI Taxonomy" id="1182545"/>
    <lineage>
        <taxon>Eukaryota</taxon>
        <taxon>Fungi</taxon>
        <taxon>Dikarya</taxon>
        <taxon>Ascomycota</taxon>
        <taxon>Pezizomycotina</taxon>
        <taxon>Eurotiomycetes</taxon>
        <taxon>Chaetothyriomycetidae</taxon>
        <taxon>Chaetothyriales</taxon>
        <taxon>Herpotrichiellaceae</taxon>
        <taxon>Exophiala</taxon>
    </lineage>
</organism>
<keyword evidence="26" id="KW-0489">Methyltransferase</keyword>
<dbReference type="RefSeq" id="XP_013255211.1">
    <property type="nucleotide sequence ID" value="XM_013399757.1"/>
</dbReference>
<comment type="catalytic activity">
    <reaction evidence="22">
        <text>eburicol + 3 reduced [NADPH--hemoprotein reductase] + 3 O2 = 14-demethyleburicol + formate + 3 oxidized [NADPH--hemoprotein reductase] + 4 H2O + 4 H(+)</text>
        <dbReference type="Rhea" id="RHEA:75439"/>
        <dbReference type="Rhea" id="RHEA-COMP:11964"/>
        <dbReference type="Rhea" id="RHEA-COMP:11965"/>
        <dbReference type="ChEBI" id="CHEBI:15377"/>
        <dbReference type="ChEBI" id="CHEBI:15378"/>
        <dbReference type="ChEBI" id="CHEBI:15379"/>
        <dbReference type="ChEBI" id="CHEBI:15740"/>
        <dbReference type="ChEBI" id="CHEBI:57618"/>
        <dbReference type="ChEBI" id="CHEBI:58210"/>
        <dbReference type="ChEBI" id="CHEBI:70315"/>
        <dbReference type="ChEBI" id="CHEBI:194330"/>
    </reaction>
    <physiologicalReaction direction="left-to-right" evidence="22">
        <dbReference type="Rhea" id="RHEA:75440"/>
    </physiologicalReaction>
</comment>
<keyword evidence="8 24" id="KW-0503">Monooxygenase</keyword>
<comment type="catalytic activity">
    <reaction evidence="13">
        <text>lanosterol + 3 reduced [NADPH--hemoprotein reductase] + 3 O2 = 4,4-dimethyl-5alpha-cholesta-8,14,24-trien-3beta-ol + formate + 3 oxidized [NADPH--hemoprotein reductase] + 4 H2O + 4 H(+)</text>
        <dbReference type="Rhea" id="RHEA:25286"/>
        <dbReference type="Rhea" id="RHEA-COMP:11964"/>
        <dbReference type="Rhea" id="RHEA-COMP:11965"/>
        <dbReference type="ChEBI" id="CHEBI:15377"/>
        <dbReference type="ChEBI" id="CHEBI:15378"/>
        <dbReference type="ChEBI" id="CHEBI:15379"/>
        <dbReference type="ChEBI" id="CHEBI:15740"/>
        <dbReference type="ChEBI" id="CHEBI:16521"/>
        <dbReference type="ChEBI" id="CHEBI:17813"/>
        <dbReference type="ChEBI" id="CHEBI:57618"/>
        <dbReference type="ChEBI" id="CHEBI:58210"/>
        <dbReference type="EC" id="1.14.14.154"/>
    </reaction>
    <physiologicalReaction direction="left-to-right" evidence="13">
        <dbReference type="Rhea" id="RHEA:25287"/>
    </physiologicalReaction>
</comment>
<dbReference type="GeneID" id="25286362"/>
<evidence type="ECO:0000256" key="16">
    <source>
        <dbReference type="ARBA" id="ARBA00048866"/>
    </source>
</evidence>
<feature type="binding site" description="axial binding residue" evidence="23">
    <location>
        <position position="476"/>
    </location>
    <ligand>
        <name>heme</name>
        <dbReference type="ChEBI" id="CHEBI:30413"/>
    </ligand>
    <ligandPart>
        <name>Fe</name>
        <dbReference type="ChEBI" id="CHEBI:18248"/>
    </ligandPart>
</feature>
<keyword evidence="9 25" id="KW-0472">Membrane</keyword>
<accession>A0A072NYF6</accession>
<proteinExistence type="inferred from homology"/>
<dbReference type="EC" id="1.14.14.154" evidence="10"/>
<evidence type="ECO:0000256" key="15">
    <source>
        <dbReference type="ARBA" id="ARBA00048479"/>
    </source>
</evidence>
<keyword evidence="6 24" id="KW-0560">Oxidoreductase</keyword>
<evidence type="ECO:0000256" key="10">
    <source>
        <dbReference type="ARBA" id="ARBA00038974"/>
    </source>
</evidence>
<evidence type="ECO:0000256" key="20">
    <source>
        <dbReference type="ARBA" id="ARBA00051806"/>
    </source>
</evidence>